<name>A0A7G6E751_THEFR</name>
<keyword evidence="2" id="KW-0479">Metal-binding</keyword>
<dbReference type="PANTHER" id="PTHR47627:SF1">
    <property type="entry name" value="RUBREDOXIN-1-RELATED"/>
    <property type="match status" value="1"/>
</dbReference>
<evidence type="ECO:0000313" key="7">
    <source>
        <dbReference type="Proteomes" id="UP000515847"/>
    </source>
</evidence>
<keyword evidence="1" id="KW-0813">Transport</keyword>
<dbReference type="PANTHER" id="PTHR47627">
    <property type="entry name" value="RUBREDOXIN"/>
    <property type="match status" value="1"/>
</dbReference>
<dbReference type="InterPro" id="IPR002563">
    <property type="entry name" value="Flavin_Rdtase-like_dom"/>
</dbReference>
<dbReference type="InterPro" id="IPR024935">
    <property type="entry name" value="Rubredoxin_dom"/>
</dbReference>
<dbReference type="SUPFAM" id="SSF57802">
    <property type="entry name" value="Rubredoxin-like"/>
    <property type="match status" value="1"/>
</dbReference>
<dbReference type="Proteomes" id="UP000515847">
    <property type="component" value="Chromosome"/>
</dbReference>
<dbReference type="Gene3D" id="2.20.28.10">
    <property type="match status" value="1"/>
</dbReference>
<dbReference type="EMBL" id="CP045798">
    <property type="protein sequence ID" value="QNB47905.1"/>
    <property type="molecule type" value="Genomic_DNA"/>
</dbReference>
<dbReference type="KEGG" id="tfr:BR63_17565"/>
<dbReference type="FunFam" id="2.20.28.10:FF:000001">
    <property type="entry name" value="Rubredoxin"/>
    <property type="match status" value="1"/>
</dbReference>
<dbReference type="RefSeq" id="WP_034421194.1">
    <property type="nucleotide sequence ID" value="NZ_CP045798.1"/>
</dbReference>
<dbReference type="InterPro" id="IPR018527">
    <property type="entry name" value="Rubredoxin_Fe_BS"/>
</dbReference>
<evidence type="ECO:0000256" key="1">
    <source>
        <dbReference type="ARBA" id="ARBA00022448"/>
    </source>
</evidence>
<dbReference type="InterPro" id="IPR024934">
    <property type="entry name" value="Rubredoxin-like_dom"/>
</dbReference>
<dbReference type="Pfam" id="PF00301">
    <property type="entry name" value="Rubredoxin"/>
    <property type="match status" value="1"/>
</dbReference>
<dbReference type="AlphaFoldDB" id="A0A7G6E751"/>
<keyword evidence="4" id="KW-0408">Iron</keyword>
<dbReference type="Gene3D" id="2.30.110.10">
    <property type="entry name" value="Electron Transport, Fmn-binding Protein, Chain A"/>
    <property type="match status" value="1"/>
</dbReference>
<sequence length="228" mass="25193">MNSKTLHKVSYGMYLVSSKKGEKYNGQIANTVFQITSEPPTVAVSINKQNLTHEFIRESKVFTVAILNKDVPMTFIGLFGFKSGREVEKFEGIKYRPGQTGVPIVLDYSIGFLEAQVIDEIDAGTHTIFLGRVIDADIFVDEEPMTYAYYHEIKRGAAPQTAPTYIKNEPPAEVGSGEKYKCNVCGYIYDQEQGDPETGIAPGTPFSRLPADWVCPICGAGKEQFSIA</sequence>
<dbReference type="CDD" id="cd00730">
    <property type="entry name" value="rubredoxin"/>
    <property type="match status" value="1"/>
</dbReference>
<evidence type="ECO:0000256" key="3">
    <source>
        <dbReference type="ARBA" id="ARBA00022982"/>
    </source>
</evidence>
<dbReference type="InterPro" id="IPR012349">
    <property type="entry name" value="Split_barrel_FMN-bd"/>
</dbReference>
<dbReference type="GO" id="GO:0043448">
    <property type="term" value="P:alkane catabolic process"/>
    <property type="evidence" value="ECO:0007669"/>
    <property type="project" value="TreeGrafter"/>
</dbReference>
<keyword evidence="3" id="KW-0249">Electron transport</keyword>
<protein>
    <submittedName>
        <fullName evidence="6">High molecular weight rubredoxin</fullName>
    </submittedName>
</protein>
<accession>A0A7G6E751</accession>
<evidence type="ECO:0000256" key="2">
    <source>
        <dbReference type="ARBA" id="ARBA00022723"/>
    </source>
</evidence>
<dbReference type="InterPro" id="IPR050526">
    <property type="entry name" value="Rubredoxin_ET"/>
</dbReference>
<dbReference type="GO" id="GO:0016646">
    <property type="term" value="F:oxidoreductase activity, acting on the CH-NH group of donors, NAD or NADP as acceptor"/>
    <property type="evidence" value="ECO:0007669"/>
    <property type="project" value="UniProtKB-ARBA"/>
</dbReference>
<organism evidence="6 7">
    <name type="scientific">Thermanaerosceptrum fracticalcis</name>
    <dbReference type="NCBI Taxonomy" id="1712410"/>
    <lineage>
        <taxon>Bacteria</taxon>
        <taxon>Bacillati</taxon>
        <taxon>Bacillota</taxon>
        <taxon>Clostridia</taxon>
        <taxon>Eubacteriales</taxon>
        <taxon>Peptococcaceae</taxon>
        <taxon>Thermanaerosceptrum</taxon>
    </lineage>
</organism>
<evidence type="ECO:0000259" key="5">
    <source>
        <dbReference type="PROSITE" id="PS50903"/>
    </source>
</evidence>
<dbReference type="GO" id="GO:0010181">
    <property type="term" value="F:FMN binding"/>
    <property type="evidence" value="ECO:0007669"/>
    <property type="project" value="InterPro"/>
</dbReference>
<feature type="domain" description="Rubredoxin-like" evidence="5">
    <location>
        <begin position="177"/>
        <end position="228"/>
    </location>
</feature>
<dbReference type="NCBIfam" id="NF045768">
    <property type="entry name" value="RubredRD"/>
    <property type="match status" value="1"/>
</dbReference>
<dbReference type="GO" id="GO:0009055">
    <property type="term" value="F:electron transfer activity"/>
    <property type="evidence" value="ECO:0007669"/>
    <property type="project" value="TreeGrafter"/>
</dbReference>
<dbReference type="SUPFAM" id="SSF50475">
    <property type="entry name" value="FMN-binding split barrel"/>
    <property type="match status" value="1"/>
</dbReference>
<evidence type="ECO:0000313" key="6">
    <source>
        <dbReference type="EMBL" id="QNB47905.1"/>
    </source>
</evidence>
<reference evidence="6 7" key="1">
    <citation type="journal article" date="2019" name="Front. Microbiol.">
        <title>Thermoanaerosceptrum fracticalcis gen. nov. sp. nov., a Novel Fumarate-Fermenting Microorganism From a Deep Fractured Carbonate Aquifer of the US Great Basin.</title>
        <authorList>
            <person name="Hamilton-Brehm S.D."/>
            <person name="Stewart L.E."/>
            <person name="Zavarin M."/>
            <person name="Caldwell M."/>
            <person name="Lawson P.A."/>
            <person name="Onstott T.C."/>
            <person name="Grzymski J."/>
            <person name="Neveux I."/>
            <person name="Lollar B.S."/>
            <person name="Russell C.E."/>
            <person name="Moser D.P."/>
        </authorList>
    </citation>
    <scope>NUCLEOTIDE SEQUENCE [LARGE SCALE GENOMIC DNA]</scope>
    <source>
        <strain evidence="6 7">DRI-13</strain>
    </source>
</reference>
<gene>
    <name evidence="6" type="ORF">BR63_17565</name>
</gene>
<dbReference type="SMART" id="SM00903">
    <property type="entry name" value="Flavin_Reduct"/>
    <property type="match status" value="1"/>
</dbReference>
<keyword evidence="7" id="KW-1185">Reference proteome</keyword>
<proteinExistence type="predicted"/>
<dbReference type="Pfam" id="PF01613">
    <property type="entry name" value="Flavin_Reduct"/>
    <property type="match status" value="1"/>
</dbReference>
<dbReference type="GO" id="GO:0005506">
    <property type="term" value="F:iron ion binding"/>
    <property type="evidence" value="ECO:0007669"/>
    <property type="project" value="InterPro"/>
</dbReference>
<dbReference type="PROSITE" id="PS50903">
    <property type="entry name" value="RUBREDOXIN_LIKE"/>
    <property type="match status" value="1"/>
</dbReference>
<dbReference type="PROSITE" id="PS00202">
    <property type="entry name" value="RUBREDOXIN"/>
    <property type="match status" value="1"/>
</dbReference>
<evidence type="ECO:0000256" key="4">
    <source>
        <dbReference type="ARBA" id="ARBA00023004"/>
    </source>
</evidence>
<dbReference type="PRINTS" id="PR00163">
    <property type="entry name" value="RUBREDOXIN"/>
</dbReference>